<accession>A0A317XP44</accession>
<dbReference type="AlphaFoldDB" id="A0A317XP44"/>
<feature type="compositionally biased region" description="Basic residues" evidence="1">
    <location>
        <begin position="91"/>
        <end position="101"/>
    </location>
</feature>
<dbReference type="InParanoid" id="A0A317XP44"/>
<keyword evidence="3" id="KW-1185">Reference proteome</keyword>
<name>A0A317XP44_9BASI</name>
<feature type="region of interest" description="Disordered" evidence="1">
    <location>
        <begin position="71"/>
        <end position="114"/>
    </location>
</feature>
<proteinExistence type="predicted"/>
<organism evidence="2 3">
    <name type="scientific">Testicularia cyperi</name>
    <dbReference type="NCBI Taxonomy" id="1882483"/>
    <lineage>
        <taxon>Eukaryota</taxon>
        <taxon>Fungi</taxon>
        <taxon>Dikarya</taxon>
        <taxon>Basidiomycota</taxon>
        <taxon>Ustilaginomycotina</taxon>
        <taxon>Ustilaginomycetes</taxon>
        <taxon>Ustilaginales</taxon>
        <taxon>Anthracoideaceae</taxon>
        <taxon>Testicularia</taxon>
    </lineage>
</organism>
<evidence type="ECO:0000313" key="3">
    <source>
        <dbReference type="Proteomes" id="UP000246740"/>
    </source>
</evidence>
<gene>
    <name evidence="2" type="ORF">BCV70DRAFT_110428</name>
</gene>
<dbReference type="EMBL" id="KZ819194">
    <property type="protein sequence ID" value="PWY99637.1"/>
    <property type="molecule type" value="Genomic_DNA"/>
</dbReference>
<feature type="compositionally biased region" description="Polar residues" evidence="1">
    <location>
        <begin position="103"/>
        <end position="114"/>
    </location>
</feature>
<sequence>MFYCIVQHRTLSYLGLGNMHTYIHILPCSLSLAQSCHVAVTQTSKRTRETSPSPSEPEVECICASDRLRRRQSLPSPHHPHSDPDTPHQLHSSRPHRHHKPVASSTMSITCWKV</sequence>
<evidence type="ECO:0000256" key="1">
    <source>
        <dbReference type="SAM" id="MobiDB-lite"/>
    </source>
</evidence>
<protein>
    <submittedName>
        <fullName evidence="2">Uncharacterized protein</fullName>
    </submittedName>
</protein>
<reference evidence="2 3" key="1">
    <citation type="journal article" date="2018" name="Mol. Biol. Evol.">
        <title>Broad Genomic Sampling Reveals a Smut Pathogenic Ancestry of the Fungal Clade Ustilaginomycotina.</title>
        <authorList>
            <person name="Kijpornyongpan T."/>
            <person name="Mondo S.J."/>
            <person name="Barry K."/>
            <person name="Sandor L."/>
            <person name="Lee J."/>
            <person name="Lipzen A."/>
            <person name="Pangilinan J."/>
            <person name="LaButti K."/>
            <person name="Hainaut M."/>
            <person name="Henrissat B."/>
            <person name="Grigoriev I.V."/>
            <person name="Spatafora J.W."/>
            <person name="Aime M.C."/>
        </authorList>
    </citation>
    <scope>NUCLEOTIDE SEQUENCE [LARGE SCALE GENOMIC DNA]</scope>
    <source>
        <strain evidence="2 3">MCA 3645</strain>
    </source>
</reference>
<dbReference type="Proteomes" id="UP000246740">
    <property type="component" value="Unassembled WGS sequence"/>
</dbReference>
<evidence type="ECO:0000313" key="2">
    <source>
        <dbReference type="EMBL" id="PWY99637.1"/>
    </source>
</evidence>